<evidence type="ECO:0000256" key="3">
    <source>
        <dbReference type="ARBA" id="ARBA00023163"/>
    </source>
</evidence>
<reference evidence="7" key="1">
    <citation type="submission" date="2016-11" db="EMBL/GenBank/DDBJ databases">
        <authorList>
            <person name="Panda P."/>
            <person name="Visnovsky S."/>
            <person name="Pitman A."/>
        </authorList>
    </citation>
    <scope>NUCLEOTIDE SEQUENCE [LARGE SCALE GENOMIC DNA]</scope>
    <source>
        <strain evidence="7">ICMP 9972</strain>
    </source>
</reference>
<dbReference type="CDD" id="cd00093">
    <property type="entry name" value="HTH_XRE"/>
    <property type="match status" value="1"/>
</dbReference>
<keyword evidence="8" id="KW-1185">Reference proteome</keyword>
<reference evidence="6" key="2">
    <citation type="submission" date="2016-11" db="EMBL/GenBank/DDBJ databases">
        <authorList>
            <person name="Jaros S."/>
            <person name="Januszkiewicz K."/>
            <person name="Wedrychowicz H."/>
        </authorList>
    </citation>
    <scope>NUCLEOTIDE SEQUENCE [LARGE SCALE GENOMIC DNA]</scope>
    <source>
        <strain evidence="6">ICMP 9972</strain>
    </source>
</reference>
<dbReference type="AlphaFoldDB" id="A0A1V2R3W8"/>
<accession>A0A1V2R3W8</accession>
<keyword evidence="1" id="KW-0805">Transcription regulation</keyword>
<dbReference type="EMBL" id="MPUJ01000006">
    <property type="protein sequence ID" value="ONK05883.1"/>
    <property type="molecule type" value="Genomic_DNA"/>
</dbReference>
<protein>
    <submittedName>
        <fullName evidence="5">Helix-turn-helix domain-containing protein</fullName>
    </submittedName>
    <submittedName>
        <fullName evidence="6">Transcriptional regulator</fullName>
    </submittedName>
</protein>
<dbReference type="Proteomes" id="UP001617689">
    <property type="component" value="Unassembled WGS sequence"/>
</dbReference>
<dbReference type="OrthoDB" id="9799384at2"/>
<dbReference type="InterPro" id="IPR001387">
    <property type="entry name" value="Cro/C1-type_HTH"/>
</dbReference>
<dbReference type="PANTHER" id="PTHR36511">
    <property type="entry name" value="MERR FAMILY BACTERIAL REGULATORY PROTEIN"/>
    <property type="match status" value="1"/>
</dbReference>
<dbReference type="PROSITE" id="PS50943">
    <property type="entry name" value="HTH_CROC1"/>
    <property type="match status" value="1"/>
</dbReference>
<evidence type="ECO:0000256" key="1">
    <source>
        <dbReference type="ARBA" id="ARBA00023015"/>
    </source>
</evidence>
<dbReference type="Proteomes" id="UP000189286">
    <property type="component" value="Unassembled WGS sequence"/>
</dbReference>
<evidence type="ECO:0000259" key="4">
    <source>
        <dbReference type="PROSITE" id="PS50943"/>
    </source>
</evidence>
<evidence type="ECO:0000313" key="7">
    <source>
        <dbReference type="Proteomes" id="UP000189286"/>
    </source>
</evidence>
<feature type="domain" description="HTH cro/C1-type" evidence="4">
    <location>
        <begin position="51"/>
        <end position="94"/>
    </location>
</feature>
<reference evidence="5 8" key="3">
    <citation type="submission" date="2024-10" db="EMBL/GenBank/DDBJ databases">
        <authorList>
            <person name="Lu C.-H."/>
        </authorList>
    </citation>
    <scope>NUCLEOTIDE SEQUENCE [LARGE SCALE GENOMIC DNA]</scope>
    <source>
        <strain evidence="5 8">22ZTDG03-2</strain>
    </source>
</reference>
<evidence type="ECO:0000256" key="2">
    <source>
        <dbReference type="ARBA" id="ARBA00023125"/>
    </source>
</evidence>
<dbReference type="RefSeq" id="WP_039358997.1">
    <property type="nucleotide sequence ID" value="NZ_CP097896.1"/>
</dbReference>
<dbReference type="InterPro" id="IPR010982">
    <property type="entry name" value="Lambda_DNA-bd_dom_sf"/>
</dbReference>
<sequence>MVDKRLLNIQSMIQRQHAAGTASDVDLDAINRLVAESQKTESRASMDASRVRAIREREKISQSQLAGIINMSANSVQKWERGVSAPTGAALRILEVIERKGLSAIL</sequence>
<proteinExistence type="predicted"/>
<dbReference type="PANTHER" id="PTHR36511:SF4">
    <property type="entry name" value="ANTITOXIN MQSA"/>
    <property type="match status" value="1"/>
</dbReference>
<evidence type="ECO:0000313" key="8">
    <source>
        <dbReference type="Proteomes" id="UP001617689"/>
    </source>
</evidence>
<dbReference type="InterPro" id="IPR052359">
    <property type="entry name" value="HTH-type_reg/antitoxin"/>
</dbReference>
<dbReference type="GeneID" id="90763598"/>
<evidence type="ECO:0000313" key="5">
    <source>
        <dbReference type="EMBL" id="MFJ5427602.1"/>
    </source>
</evidence>
<comment type="caution">
    <text evidence="6">The sequence shown here is derived from an EMBL/GenBank/DDBJ whole genome shotgun (WGS) entry which is preliminary data.</text>
</comment>
<dbReference type="SMART" id="SM00530">
    <property type="entry name" value="HTH_XRE"/>
    <property type="match status" value="1"/>
</dbReference>
<keyword evidence="3" id="KW-0804">Transcription</keyword>
<dbReference type="Gene3D" id="1.10.260.40">
    <property type="entry name" value="lambda repressor-like DNA-binding domains"/>
    <property type="match status" value="1"/>
</dbReference>
<dbReference type="EMBL" id="JBIXLL010000001">
    <property type="protein sequence ID" value="MFJ5427602.1"/>
    <property type="molecule type" value="Genomic_DNA"/>
</dbReference>
<gene>
    <name evidence="5" type="ORF">ACIPUP_00335</name>
    <name evidence="6" type="ORF">BSK71_10900</name>
</gene>
<organism evidence="6 7">
    <name type="scientific">Pectobacterium actinidiae</name>
    <dbReference type="NCBI Taxonomy" id="1507808"/>
    <lineage>
        <taxon>Bacteria</taxon>
        <taxon>Pseudomonadati</taxon>
        <taxon>Pseudomonadota</taxon>
        <taxon>Gammaproteobacteria</taxon>
        <taxon>Enterobacterales</taxon>
        <taxon>Pectobacteriaceae</taxon>
        <taxon>Pectobacterium</taxon>
    </lineage>
</organism>
<name>A0A1V2R3W8_9GAMM</name>
<dbReference type="Pfam" id="PF01381">
    <property type="entry name" value="HTH_3"/>
    <property type="match status" value="1"/>
</dbReference>
<keyword evidence="2" id="KW-0238">DNA-binding</keyword>
<dbReference type="SUPFAM" id="SSF47413">
    <property type="entry name" value="lambda repressor-like DNA-binding domains"/>
    <property type="match status" value="1"/>
</dbReference>
<dbReference type="GO" id="GO:0003677">
    <property type="term" value="F:DNA binding"/>
    <property type="evidence" value="ECO:0007669"/>
    <property type="project" value="UniProtKB-KW"/>
</dbReference>
<evidence type="ECO:0000313" key="6">
    <source>
        <dbReference type="EMBL" id="ONK05883.1"/>
    </source>
</evidence>